<dbReference type="VEuPathDB" id="TriTrypDB:BSAL_36515"/>
<feature type="compositionally biased region" description="Polar residues" evidence="1">
    <location>
        <begin position="1206"/>
        <end position="1227"/>
    </location>
</feature>
<gene>
    <name evidence="2" type="ORF">BSAL_36515</name>
</gene>
<dbReference type="EMBL" id="CYKH01002027">
    <property type="protein sequence ID" value="CUG92285.1"/>
    <property type="molecule type" value="Genomic_DNA"/>
</dbReference>
<dbReference type="OrthoDB" id="276477at2759"/>
<protein>
    <submittedName>
        <fullName evidence="2">Uncharacterized protein</fullName>
    </submittedName>
</protein>
<dbReference type="PANTHER" id="PTHR31043">
    <property type="entry name" value="NEPHROCYSTIN-4"/>
    <property type="match status" value="1"/>
</dbReference>
<feature type="compositionally biased region" description="Low complexity" evidence="1">
    <location>
        <begin position="586"/>
        <end position="595"/>
    </location>
</feature>
<evidence type="ECO:0000256" key="1">
    <source>
        <dbReference type="SAM" id="MobiDB-lite"/>
    </source>
</evidence>
<dbReference type="GO" id="GO:0005856">
    <property type="term" value="C:cytoskeleton"/>
    <property type="evidence" value="ECO:0007669"/>
    <property type="project" value="InterPro"/>
</dbReference>
<name>A0A0S4JQ36_BODSA</name>
<feature type="region of interest" description="Disordered" evidence="1">
    <location>
        <begin position="1200"/>
        <end position="1229"/>
    </location>
</feature>
<proteinExistence type="predicted"/>
<reference evidence="3" key="1">
    <citation type="submission" date="2015-09" db="EMBL/GenBank/DDBJ databases">
        <authorList>
            <consortium name="Pathogen Informatics"/>
        </authorList>
    </citation>
    <scope>NUCLEOTIDE SEQUENCE [LARGE SCALE GENOMIC DNA]</scope>
    <source>
        <strain evidence="3">Lake Konstanz</strain>
    </source>
</reference>
<feature type="region of interest" description="Disordered" evidence="1">
    <location>
        <begin position="786"/>
        <end position="806"/>
    </location>
</feature>
<evidence type="ECO:0000313" key="3">
    <source>
        <dbReference type="Proteomes" id="UP000051952"/>
    </source>
</evidence>
<sequence length="1747" mass="187930">MAKQRDSAQYARRLLVKAFRHDTLECQRSAAQQRQQSAAAAGAQNQQYGLFAGGANAPPAASSVARLFQFEAKGLWQAPTPSPQATKPANICALQMTLFDSTAKQFFGATYRIEADQLSVFQTPAEAVAKLYAAPPAPGGTQPLASSNATMLWATTDAVVVCVEALSPVPSSLSTRSVAAAADDAFSTNERVIGWWYCALSSITSVTELDLVPGSSALMYLPKQCWPAVPRDPSGAPIARAKFYFQASEMSNNSLPLVSNVVPSGVFAPMKDVFRGPAFQPVPPPATPGGATGNASGRFRCGISSFKVELDSSEINRLLQPISQPGTIPTPAVTGGADSASSWATEVASLFHASSNALPSIAGGPSSVAVEQGVLWDIVCCAHSGYKTASTVGAQFPLQQTSPSRLQSADHSAANNNGFESMTTATTAASVSVAELSDVPNLFMMNLVFAVRFRRAGEQTHRIVGYAVVPLSGEEDADVVYDQVPVLRGPFTAEDARMSSLEQTSPYARLPLRVSVMVRYFNTPIPAKRMEELIENRAHRPEPHLVQAVSLNGAAQTAPPLHPSTPLVVAGQQPIPISPSATPSEVPTTIVGQQQQQTVPALPQQPLPPGVVLPATTAADGQQTQQQQTIREIVYVPMQQQQPVPPVVQPSAPQPDLAAHKMLCKILEELDQLRAQNERLSNKMGSSLMAHGPRHAALNTQSNATTGGHGGAGGSHPSAFEVIDLQPRRCGVSLATRSALVEGAQTILHPVHGTPLSDGMLSEGSLPHSIIGMRLEGLTIDLDRRSNSSSNLNGGGGRDTSSATPTTAAIPQRLVGFMSFGNLPMQVLAVLQLQLVVQDGDFQSYKVSTAGNSNKGGYVWHEPPFSHQDNLMLQFKSQGNVHLHFYDAVTMFYQFTSTFSMGMFERPLDAAASLIPLDVSLLMDYSMTEKNVPTGVLPVVYNVGQLHVTLFSVGTSATVAKQNPEAIVLNGGAPAPDMAACIELAVPTSSLLVRLRHLALMLSMAVRRTPTTMGCPSLRHLLSVLAVLQLQLVVQDGDFQSYKVSTGGNGSNKGAYVWHEPPFSHQDNLMLQFKSQGNVHLHFYDAVTMFYQFTSAFSMGMFERPLDAAASLIPLDVSLLMDYSMTEKNVPTGVLPVVYNVGQLHVTLFSVGTSATVAKQNPEAIVLNGGAPAPDNGGLHRIGGPHVVVARKIASSGLDAEHGGPSYSNNNGVPLASSSAVNQQSLDPRNRMHQMRADYVKNLMSANKNGGAIPGVPQQHHHELRREGIEMEYRLRFVEKRRDASKAERIAEVLKQRVTTQHAVTVAGGRTEVYHVNFTNPLPTTSMFAVSVDDPMSKRHLRIGSTANLTTTTSVHSMTPADAAAAKRDAMNHGVGAATFLLGPHETIRIPMLIRCGTDDGTFPTNAQQHLEAVIRGAERGETMLIADILVTFVKPTIDRRFEIFGAPGAEIKKRLFLRLFSAASLPIEGLGTAAAAEKISNMCTYCTVSDAMTTAESKAVIDPITQSHVVAWEEISVQTMIPTTGAKLVFMNIYRDAAMTKHLETWELTIFACQVVHASSIMFGRTTSIALPVTSEKVYVNDPCITAVVPSTGPNEPTKLRYKPREVGTSQTLLHIQREGKHLDKVLLVTQVSYPTPTYQYAIELSAAEAQVPLQRRFLFVNRETSQQVLTVSSNYRHQVRVSPRVFALGPGDSQHLSLEVVGLSLIDGGLTEGQWPIWIFINDEDDGTVESYLLNVVVRLHRPFY</sequence>
<evidence type="ECO:0000313" key="2">
    <source>
        <dbReference type="EMBL" id="CUG92285.1"/>
    </source>
</evidence>
<accession>A0A0S4JQ36</accession>
<dbReference type="GO" id="GO:0097730">
    <property type="term" value="C:non-motile cilium"/>
    <property type="evidence" value="ECO:0007669"/>
    <property type="project" value="InterPro"/>
</dbReference>
<dbReference type="InterPro" id="IPR029775">
    <property type="entry name" value="NPHP4"/>
</dbReference>
<dbReference type="PANTHER" id="PTHR31043:SF3">
    <property type="entry name" value="NEPHROCYSTIN-4"/>
    <property type="match status" value="1"/>
</dbReference>
<feature type="region of interest" description="Disordered" evidence="1">
    <location>
        <begin position="576"/>
        <end position="595"/>
    </location>
</feature>
<dbReference type="Proteomes" id="UP000051952">
    <property type="component" value="Unassembled WGS sequence"/>
</dbReference>
<dbReference type="GO" id="GO:0090090">
    <property type="term" value="P:negative regulation of canonical Wnt signaling pathway"/>
    <property type="evidence" value="ECO:0007669"/>
    <property type="project" value="InterPro"/>
</dbReference>
<keyword evidence="3" id="KW-1185">Reference proteome</keyword>
<organism evidence="2 3">
    <name type="scientific">Bodo saltans</name>
    <name type="common">Flagellated protozoan</name>
    <dbReference type="NCBI Taxonomy" id="75058"/>
    <lineage>
        <taxon>Eukaryota</taxon>
        <taxon>Discoba</taxon>
        <taxon>Euglenozoa</taxon>
        <taxon>Kinetoplastea</taxon>
        <taxon>Metakinetoplastina</taxon>
        <taxon>Eubodonida</taxon>
        <taxon>Bodonidae</taxon>
        <taxon>Bodo</taxon>
    </lineage>
</organism>